<dbReference type="Proteomes" id="UP001242045">
    <property type="component" value="Unassembled WGS sequence"/>
</dbReference>
<dbReference type="AlphaFoldDB" id="A0AAW8CY20"/>
<evidence type="ECO:0000313" key="1">
    <source>
        <dbReference type="EMBL" id="MDP9895359.1"/>
    </source>
</evidence>
<protein>
    <submittedName>
        <fullName evidence="1">Uncharacterized protein</fullName>
    </submittedName>
</protein>
<dbReference type="RefSeq" id="WP_307686070.1">
    <property type="nucleotide sequence ID" value="NZ_JAUSRD010000012.1"/>
</dbReference>
<reference evidence="1" key="1">
    <citation type="submission" date="2023-07" db="EMBL/GenBank/DDBJ databases">
        <title>Sorghum-associated microbial communities from plants grown in Nebraska, USA.</title>
        <authorList>
            <person name="Schachtman D."/>
        </authorList>
    </citation>
    <scope>NUCLEOTIDE SEQUENCE</scope>
    <source>
        <strain evidence="1">DS3754</strain>
    </source>
</reference>
<organism evidence="1 2">
    <name type="scientific">Variovorax boronicumulans</name>
    <dbReference type="NCBI Taxonomy" id="436515"/>
    <lineage>
        <taxon>Bacteria</taxon>
        <taxon>Pseudomonadati</taxon>
        <taxon>Pseudomonadota</taxon>
        <taxon>Betaproteobacteria</taxon>
        <taxon>Burkholderiales</taxon>
        <taxon>Comamonadaceae</taxon>
        <taxon>Variovorax</taxon>
    </lineage>
</organism>
<proteinExistence type="predicted"/>
<gene>
    <name evidence="1" type="ORF">J2W31_004484</name>
</gene>
<sequence>MATTMCLLNGLTAQDAIAAQQIVAGVPGITGCSISKTSRNDFFLFAEFDSARSPASIHSSIQSAFGLANLSIVVEPALQVAPITLS</sequence>
<accession>A0AAW8CY20</accession>
<comment type="caution">
    <text evidence="1">The sequence shown here is derived from an EMBL/GenBank/DDBJ whole genome shotgun (WGS) entry which is preliminary data.</text>
</comment>
<name>A0AAW8CY20_9BURK</name>
<dbReference type="EMBL" id="JAUSRD010000012">
    <property type="protein sequence ID" value="MDP9895359.1"/>
    <property type="molecule type" value="Genomic_DNA"/>
</dbReference>
<evidence type="ECO:0000313" key="2">
    <source>
        <dbReference type="Proteomes" id="UP001242045"/>
    </source>
</evidence>